<dbReference type="AlphaFoldDB" id="A0A7V7UFV7"/>
<dbReference type="NCBIfam" id="TIGR00372">
    <property type="entry name" value="cas4"/>
    <property type="match status" value="1"/>
</dbReference>
<evidence type="ECO:0000256" key="13">
    <source>
        <dbReference type="RuleBase" id="RU365022"/>
    </source>
</evidence>
<dbReference type="OrthoDB" id="9781776at2"/>
<dbReference type="PANTHER" id="PTHR36531:SF6">
    <property type="entry name" value="DNA REPLICATION ATP-DEPENDENT HELICASE_NUCLEASE DNA2"/>
    <property type="match status" value="1"/>
</dbReference>
<dbReference type="EMBL" id="WAGX01000005">
    <property type="protein sequence ID" value="KAB1437876.1"/>
    <property type="molecule type" value="Genomic_DNA"/>
</dbReference>
<comment type="cofactor">
    <cofactor evidence="13">
        <name>Mg(2+)</name>
        <dbReference type="ChEBI" id="CHEBI:18420"/>
    </cofactor>
    <cofactor evidence="13">
        <name>Mn(2+)</name>
        <dbReference type="ChEBI" id="CHEBI:29035"/>
    </cofactor>
    <text evidence="13">Mg(2+) or Mn(2+) required for ssDNA cleavage activity.</text>
</comment>
<evidence type="ECO:0000256" key="12">
    <source>
        <dbReference type="ARBA" id="ARBA00023211"/>
    </source>
</evidence>
<evidence type="ECO:0000256" key="6">
    <source>
        <dbReference type="ARBA" id="ARBA00022723"/>
    </source>
</evidence>
<evidence type="ECO:0000256" key="10">
    <source>
        <dbReference type="ARBA" id="ARBA00023014"/>
    </source>
</evidence>
<evidence type="ECO:0000256" key="8">
    <source>
        <dbReference type="ARBA" id="ARBA00022839"/>
    </source>
</evidence>
<protein>
    <recommendedName>
        <fullName evidence="4 13">CRISPR-associated exonuclease Cas4</fullName>
        <ecNumber evidence="3 13">3.1.12.1</ecNumber>
    </recommendedName>
</protein>
<name>A0A7V7UFV7_9FIRM</name>
<dbReference type="Gene3D" id="3.90.320.10">
    <property type="match status" value="1"/>
</dbReference>
<evidence type="ECO:0000256" key="2">
    <source>
        <dbReference type="ARBA" id="ARBA00009189"/>
    </source>
</evidence>
<dbReference type="EC" id="3.1.12.1" evidence="3 13"/>
<proteinExistence type="inferred from homology"/>
<dbReference type="GO" id="GO:0046872">
    <property type="term" value="F:metal ion binding"/>
    <property type="evidence" value="ECO:0007669"/>
    <property type="project" value="UniProtKB-KW"/>
</dbReference>
<evidence type="ECO:0000256" key="7">
    <source>
        <dbReference type="ARBA" id="ARBA00022801"/>
    </source>
</evidence>
<keyword evidence="9 13" id="KW-0408">Iron</keyword>
<gene>
    <name evidence="15" type="primary">cas4</name>
    <name evidence="15" type="ORF">F7O84_09820</name>
</gene>
<keyword evidence="12 13" id="KW-0464">Manganese</keyword>
<comment type="cofactor">
    <cofactor evidence="13">
        <name>iron-sulfur cluster</name>
        <dbReference type="ChEBI" id="CHEBI:30408"/>
    </cofactor>
</comment>
<evidence type="ECO:0000256" key="11">
    <source>
        <dbReference type="ARBA" id="ARBA00023118"/>
    </source>
</evidence>
<evidence type="ECO:0000256" key="9">
    <source>
        <dbReference type="ARBA" id="ARBA00023004"/>
    </source>
</evidence>
<evidence type="ECO:0000256" key="4">
    <source>
        <dbReference type="ARBA" id="ARBA00020049"/>
    </source>
</evidence>
<dbReference type="InterPro" id="IPR051827">
    <property type="entry name" value="Cas4_exonuclease"/>
</dbReference>
<dbReference type="Pfam" id="PF01930">
    <property type="entry name" value="Cas_Cas4"/>
    <property type="match status" value="1"/>
</dbReference>
<dbReference type="GO" id="GO:0004527">
    <property type="term" value="F:exonuclease activity"/>
    <property type="evidence" value="ECO:0007669"/>
    <property type="project" value="UniProtKB-KW"/>
</dbReference>
<keyword evidence="5 13" id="KW-0540">Nuclease</keyword>
<comment type="cofactor">
    <cofactor evidence="1">
        <name>[4Fe-4S] cluster</name>
        <dbReference type="ChEBI" id="CHEBI:49883"/>
    </cofactor>
</comment>
<dbReference type="InterPro" id="IPR022765">
    <property type="entry name" value="Dna2/Cas4_DUF83"/>
</dbReference>
<evidence type="ECO:0000313" key="16">
    <source>
        <dbReference type="Proteomes" id="UP000461768"/>
    </source>
</evidence>
<evidence type="ECO:0000313" key="15">
    <source>
        <dbReference type="EMBL" id="KAB1437876.1"/>
    </source>
</evidence>
<dbReference type="GO" id="GO:0051607">
    <property type="term" value="P:defense response to virus"/>
    <property type="evidence" value="ECO:0007669"/>
    <property type="project" value="UniProtKB-KW"/>
</dbReference>
<evidence type="ECO:0000259" key="14">
    <source>
        <dbReference type="Pfam" id="PF01930"/>
    </source>
</evidence>
<comment type="caution">
    <text evidence="15">The sequence shown here is derived from an EMBL/GenBank/DDBJ whole genome shotgun (WGS) entry which is preliminary data.</text>
</comment>
<organism evidence="15 16">
    <name type="scientific">Candidatus Galacturonatibacter soehngenii</name>
    <dbReference type="NCBI Taxonomy" id="2307010"/>
    <lineage>
        <taxon>Bacteria</taxon>
        <taxon>Bacillati</taxon>
        <taxon>Bacillota</taxon>
        <taxon>Clostridia</taxon>
        <taxon>Lachnospirales</taxon>
        <taxon>Lachnospiraceae</taxon>
        <taxon>Candidatus Galacturonatibacter</taxon>
    </lineage>
</organism>
<dbReference type="PANTHER" id="PTHR36531">
    <property type="entry name" value="CRISPR-ASSOCIATED EXONUCLEASE CAS4"/>
    <property type="match status" value="1"/>
</dbReference>
<reference evidence="15 16" key="1">
    <citation type="submission" date="2019-09" db="EMBL/GenBank/DDBJ databases">
        <authorList>
            <person name="Valk L.C."/>
        </authorList>
    </citation>
    <scope>NUCLEOTIDE SEQUENCE [LARGE SCALE GENOMIC DNA]</scope>
    <source>
        <strain evidence="15">GalUA</strain>
    </source>
</reference>
<keyword evidence="16" id="KW-1185">Reference proteome</keyword>
<comment type="similarity">
    <text evidence="2 13">Belongs to the CRISPR-associated exonuclease Cas4 family.</text>
</comment>
<dbReference type="Proteomes" id="UP000461768">
    <property type="component" value="Unassembled WGS sequence"/>
</dbReference>
<dbReference type="GO" id="GO:0051536">
    <property type="term" value="F:iron-sulfur cluster binding"/>
    <property type="evidence" value="ECO:0007669"/>
    <property type="project" value="UniProtKB-KW"/>
</dbReference>
<evidence type="ECO:0000256" key="3">
    <source>
        <dbReference type="ARBA" id="ARBA00012768"/>
    </source>
</evidence>
<evidence type="ECO:0000256" key="1">
    <source>
        <dbReference type="ARBA" id="ARBA00001966"/>
    </source>
</evidence>
<comment type="function">
    <text evidence="13">CRISPR (clustered regularly interspaced short palindromic repeat) is an adaptive immune system that provides protection against mobile genetic elements (viruses, transposable elements and conjugative plasmids). CRISPR clusters contain sequences complementary to antecedent mobile elements and target invading nucleic acids. CRISPR clusters are transcribed and processed into CRISPR RNA (crRNA).</text>
</comment>
<keyword evidence="6 13" id="KW-0479">Metal-binding</keyword>
<dbReference type="InterPro" id="IPR011604">
    <property type="entry name" value="PDDEXK-like_dom_sf"/>
</dbReference>
<keyword evidence="8 13" id="KW-0269">Exonuclease</keyword>
<keyword evidence="11 13" id="KW-0051">Antiviral defense</keyword>
<reference evidence="15 16" key="2">
    <citation type="submission" date="2020-02" db="EMBL/GenBank/DDBJ databases">
        <title>Candidatus Galacturonibacter soehngenii shows hetero-acetogenic catabolism of galacturonic acid but lacks a canonical carbon monoxide dehydrogenase/acetyl-CoA synthase complex.</title>
        <authorList>
            <person name="Diender M."/>
            <person name="Stouten G.R."/>
            <person name="Petersen J.F."/>
            <person name="Nielsen P.H."/>
            <person name="Dueholm M.S."/>
            <person name="Pronk J.T."/>
            <person name="Van Loosdrecht M.C.M."/>
        </authorList>
    </citation>
    <scope>NUCLEOTIDE SEQUENCE [LARGE SCALE GENOMIC DNA]</scope>
    <source>
        <strain evidence="15">GalUA</strain>
    </source>
</reference>
<dbReference type="InterPro" id="IPR013343">
    <property type="entry name" value="CRISPR-assoc_prot_Cas4"/>
</dbReference>
<accession>A0A7V7UFV7</accession>
<sequence length="148" mass="17501">MQSLERDYKHYYYIIREGISLKNYEERYLPIPVEYKRGKPKEHDADVLQLCAQAMCLEEMLVCTVKKGYLYYGESKRRVMIEFDLELRQKVSTTFERMHQLYNKRHTPKVKVSKACKACSLSEVCLPKLNKKISVTEYMEKNLGGGMQ</sequence>
<keyword evidence="10 13" id="KW-0411">Iron-sulfur</keyword>
<evidence type="ECO:0000256" key="5">
    <source>
        <dbReference type="ARBA" id="ARBA00022722"/>
    </source>
</evidence>
<feature type="domain" description="DUF83" evidence="14">
    <location>
        <begin position="29"/>
        <end position="126"/>
    </location>
</feature>
<keyword evidence="7 13" id="KW-0378">Hydrolase</keyword>